<gene>
    <name evidence="1" type="ORF">QFC20_007572</name>
</gene>
<accession>A0ACC2UXU5</accession>
<sequence>MNHVEKQSSSTSKASNVGSPIQRLPLFRKLLIHQSLAPLETEMIAIPPRSFGLSTNRRPSERALLEDYTVITTYASSRATLLEREGGDRVPVIWMGHSLGASIATVLLSRLPPGPGGARCDGLIFENGFASIPGMVKALYASKWVPYHYLGPLALDKWDVRGVFGRAAGRSATETGCGETEVPTTRRVSQVPILFLSSDNDELVPPAMMRDLYETAMRARGASGEDSGVRWVSVKDGLHDFGWKKDVWAKSVGRFVRDVVDRA</sequence>
<reference evidence="1" key="1">
    <citation type="submission" date="2023-04" db="EMBL/GenBank/DDBJ databases">
        <title>Draft Genome sequencing of Naganishia species isolated from polar environments using Oxford Nanopore Technology.</title>
        <authorList>
            <person name="Leo P."/>
            <person name="Venkateswaran K."/>
        </authorList>
    </citation>
    <scope>NUCLEOTIDE SEQUENCE</scope>
    <source>
        <strain evidence="1">MNA-CCFEE 5262</strain>
    </source>
</reference>
<comment type="caution">
    <text evidence="1">The sequence shown here is derived from an EMBL/GenBank/DDBJ whole genome shotgun (WGS) entry which is preliminary data.</text>
</comment>
<name>A0ACC2UXU5_9TREE</name>
<dbReference type="EMBL" id="JASBWS010000194">
    <property type="protein sequence ID" value="KAJ9091678.1"/>
    <property type="molecule type" value="Genomic_DNA"/>
</dbReference>
<protein>
    <submittedName>
        <fullName evidence="1">Uncharacterized protein</fullName>
    </submittedName>
</protein>
<evidence type="ECO:0000313" key="1">
    <source>
        <dbReference type="EMBL" id="KAJ9091678.1"/>
    </source>
</evidence>
<keyword evidence="2" id="KW-1185">Reference proteome</keyword>
<proteinExistence type="predicted"/>
<evidence type="ECO:0000313" key="2">
    <source>
        <dbReference type="Proteomes" id="UP001230649"/>
    </source>
</evidence>
<dbReference type="Proteomes" id="UP001230649">
    <property type="component" value="Unassembled WGS sequence"/>
</dbReference>
<organism evidence="1 2">
    <name type="scientific">Naganishia adeliensis</name>
    <dbReference type="NCBI Taxonomy" id="92952"/>
    <lineage>
        <taxon>Eukaryota</taxon>
        <taxon>Fungi</taxon>
        <taxon>Dikarya</taxon>
        <taxon>Basidiomycota</taxon>
        <taxon>Agaricomycotina</taxon>
        <taxon>Tremellomycetes</taxon>
        <taxon>Filobasidiales</taxon>
        <taxon>Filobasidiaceae</taxon>
        <taxon>Naganishia</taxon>
    </lineage>
</organism>